<keyword evidence="2" id="KW-1185">Reference proteome</keyword>
<comment type="caution">
    <text evidence="1">The sequence shown here is derived from an EMBL/GenBank/DDBJ whole genome shotgun (WGS) entry which is preliminary data.</text>
</comment>
<evidence type="ECO:0000313" key="1">
    <source>
        <dbReference type="EMBL" id="MFC3146565.1"/>
    </source>
</evidence>
<gene>
    <name evidence="1" type="ORF">ACFOEN_02785</name>
</gene>
<dbReference type="RefSeq" id="WP_377300880.1">
    <property type="nucleotide sequence ID" value="NZ_CP180191.1"/>
</dbReference>
<proteinExistence type="predicted"/>
<dbReference type="Proteomes" id="UP001595556">
    <property type="component" value="Unassembled WGS sequence"/>
</dbReference>
<protein>
    <submittedName>
        <fullName evidence="1">Uncharacterized protein</fullName>
    </submittedName>
</protein>
<reference evidence="2" key="1">
    <citation type="journal article" date="2019" name="Int. J. Syst. Evol. Microbiol.">
        <title>The Global Catalogue of Microorganisms (GCM) 10K type strain sequencing project: providing services to taxonomists for standard genome sequencing and annotation.</title>
        <authorList>
            <consortium name="The Broad Institute Genomics Platform"/>
            <consortium name="The Broad Institute Genome Sequencing Center for Infectious Disease"/>
            <person name="Wu L."/>
            <person name="Ma J."/>
        </authorList>
    </citation>
    <scope>NUCLEOTIDE SEQUENCE [LARGE SCALE GENOMIC DNA]</scope>
    <source>
        <strain evidence="2">KCTC 52168</strain>
    </source>
</reference>
<sequence>MVINNLKNALRRAFHLYVQRKQLPITPNPGRGVKLINRDYRMVLHLPVKDEMWEWLLEKGWRESSFRPDRRRYRDVPMQATVEFLMADRKQRRKAYVRALEAANKLTQGDSTASSRVDAREMNLDEGLTPASLKGIQVQHERTQPMTKDLRQF</sequence>
<evidence type="ECO:0000313" key="2">
    <source>
        <dbReference type="Proteomes" id="UP001595556"/>
    </source>
</evidence>
<organism evidence="1 2">
    <name type="scientific">Piscinibacterium candidicorallinum</name>
    <dbReference type="NCBI Taxonomy" id="1793872"/>
    <lineage>
        <taxon>Bacteria</taxon>
        <taxon>Pseudomonadati</taxon>
        <taxon>Pseudomonadota</taxon>
        <taxon>Betaproteobacteria</taxon>
        <taxon>Burkholderiales</taxon>
        <taxon>Piscinibacterium</taxon>
    </lineage>
</organism>
<name>A0ABV7GYG5_9BURK</name>
<dbReference type="EMBL" id="JBHRTI010000003">
    <property type="protein sequence ID" value="MFC3146565.1"/>
    <property type="molecule type" value="Genomic_DNA"/>
</dbReference>
<accession>A0ABV7GYG5</accession>